<accession>A0ABD1WJ03</accession>
<dbReference type="Proteomes" id="UP001604277">
    <property type="component" value="Unassembled WGS sequence"/>
</dbReference>
<evidence type="ECO:0000313" key="3">
    <source>
        <dbReference type="Proteomes" id="UP001604277"/>
    </source>
</evidence>
<evidence type="ECO:0000313" key="2">
    <source>
        <dbReference type="EMBL" id="KAL2548375.1"/>
    </source>
</evidence>
<sequence>MLIPYSSAQVELREPVTENEESSWQQLTGVPFSEWTDGRGWQGNSANQWFQETFGNDDVEHGQMQESHEDWQGHDLQEAIDSWLDVPSGEDSASIERSGGVYFPDDDNVLQSHVERQGHASSDWELDNASSSLASTEQVEEHINGDQDSAQLDGTERNPFLLSSPLGNALQPLLDHELQDSNWPCNNSEQHLGIVQKRTMNVLVFGVTINRCTDYQQKFLLQETWIILKPERLTDSDVDSA</sequence>
<dbReference type="AlphaFoldDB" id="A0ABD1WJ03"/>
<name>A0ABD1WJ03_9LAMI</name>
<feature type="compositionally biased region" description="Polar residues" evidence="1">
    <location>
        <begin position="128"/>
        <end position="137"/>
    </location>
</feature>
<feature type="region of interest" description="Disordered" evidence="1">
    <location>
        <begin position="116"/>
        <end position="158"/>
    </location>
</feature>
<reference evidence="3" key="1">
    <citation type="submission" date="2024-07" db="EMBL/GenBank/DDBJ databases">
        <title>Two chromosome-level genome assemblies of Korean endemic species Abeliophyllum distichum and Forsythia ovata (Oleaceae).</title>
        <authorList>
            <person name="Jang H."/>
        </authorList>
    </citation>
    <scope>NUCLEOTIDE SEQUENCE [LARGE SCALE GENOMIC DNA]</scope>
</reference>
<keyword evidence="3" id="KW-1185">Reference proteome</keyword>
<gene>
    <name evidence="2" type="ORF">Fot_09905</name>
</gene>
<comment type="caution">
    <text evidence="2">The sequence shown here is derived from an EMBL/GenBank/DDBJ whole genome shotgun (WGS) entry which is preliminary data.</text>
</comment>
<dbReference type="PANTHER" id="PTHR46519:SF3">
    <property type="entry name" value="RING_U-BOX SUPERFAMILY PROTEIN"/>
    <property type="match status" value="1"/>
</dbReference>
<dbReference type="PANTHER" id="PTHR46519">
    <property type="entry name" value="RING/U-BOX SUPERFAMILY PROTEIN"/>
    <property type="match status" value="1"/>
</dbReference>
<protein>
    <submittedName>
        <fullName evidence="2">Uncharacterized protein</fullName>
    </submittedName>
</protein>
<organism evidence="2 3">
    <name type="scientific">Forsythia ovata</name>
    <dbReference type="NCBI Taxonomy" id="205694"/>
    <lineage>
        <taxon>Eukaryota</taxon>
        <taxon>Viridiplantae</taxon>
        <taxon>Streptophyta</taxon>
        <taxon>Embryophyta</taxon>
        <taxon>Tracheophyta</taxon>
        <taxon>Spermatophyta</taxon>
        <taxon>Magnoliopsida</taxon>
        <taxon>eudicotyledons</taxon>
        <taxon>Gunneridae</taxon>
        <taxon>Pentapetalae</taxon>
        <taxon>asterids</taxon>
        <taxon>lamiids</taxon>
        <taxon>Lamiales</taxon>
        <taxon>Oleaceae</taxon>
        <taxon>Forsythieae</taxon>
        <taxon>Forsythia</taxon>
    </lineage>
</organism>
<dbReference type="EMBL" id="JBFOLJ010000003">
    <property type="protein sequence ID" value="KAL2548375.1"/>
    <property type="molecule type" value="Genomic_DNA"/>
</dbReference>
<evidence type="ECO:0000256" key="1">
    <source>
        <dbReference type="SAM" id="MobiDB-lite"/>
    </source>
</evidence>
<proteinExistence type="predicted"/>